<gene>
    <name evidence="1" type="ORF">E2N92_01170</name>
</gene>
<reference evidence="1" key="2">
    <citation type="submission" date="2019-03" db="EMBL/GenBank/DDBJ databases">
        <authorList>
            <person name="Chen S.-C."/>
            <person name="Wu S.-Y."/>
            <person name="Lai M.-C."/>
        </authorList>
    </citation>
    <scope>NUCLEOTIDE SEQUENCE</scope>
    <source>
        <strain evidence="1">ML15</strain>
    </source>
</reference>
<dbReference type="EMBL" id="CP037968">
    <property type="protein sequence ID" value="QYZ78138.1"/>
    <property type="molecule type" value="Genomic_DNA"/>
</dbReference>
<dbReference type="RefSeq" id="WP_220681875.1">
    <property type="nucleotide sequence ID" value="NZ_CP037968.1"/>
</dbReference>
<organism evidence="1 2">
    <name type="scientific">Methanofollis formosanus</name>
    <dbReference type="NCBI Taxonomy" id="299308"/>
    <lineage>
        <taxon>Archaea</taxon>
        <taxon>Methanobacteriati</taxon>
        <taxon>Methanobacteriota</taxon>
        <taxon>Stenosarchaea group</taxon>
        <taxon>Methanomicrobia</taxon>
        <taxon>Methanomicrobiales</taxon>
        <taxon>Methanomicrobiaceae</taxon>
        <taxon>Methanofollis</taxon>
    </lineage>
</organism>
<evidence type="ECO:0000313" key="1">
    <source>
        <dbReference type="EMBL" id="QYZ78138.1"/>
    </source>
</evidence>
<dbReference type="KEGG" id="mfk:E2N92_01170"/>
<name>A0A8G1A0C4_9EURY</name>
<reference evidence="1" key="1">
    <citation type="journal article" date="2005" name="Int. J. Syst. Evol. Microbiol.">
        <title>Methanofollis formosanus sp. nov., isolated from a fish pond.</title>
        <authorList>
            <person name="Wu S.Y."/>
            <person name="Chen S.C."/>
            <person name="Lai M.C."/>
        </authorList>
    </citation>
    <scope>NUCLEOTIDE SEQUENCE</scope>
    <source>
        <strain evidence="1">ML15</strain>
    </source>
</reference>
<evidence type="ECO:0000313" key="2">
    <source>
        <dbReference type="Proteomes" id="UP000826709"/>
    </source>
</evidence>
<dbReference type="Proteomes" id="UP000826709">
    <property type="component" value="Chromosome"/>
</dbReference>
<keyword evidence="2" id="KW-1185">Reference proteome</keyword>
<sequence>MAVSGDRLVGQASLPADGIVLCSLSTGEIQYLDRETDGFESGAPDISGDYAVWVRVPGNVTTDGGEVVLADLVNGTQEVIDEGHRYDGRVRIAGDRVCWMERESSGTDVVSTLRVHGIRENRTWSVKTFKGSAALGEIEGEWVVCTDPEQKNAVVALNITDRSEVVLSGPVRNPEDFSISEGRVLWVKKDINGLFSRKPCAVQRISIDSVLSLISLPDGGIIDLAAASLSGEGRGPGDFLMNGADLGYAAIEGDHAAWVLRAYAGKTSTSAIVVRRISDGAESRITRNGTVRALTIADGRLVWRESAGQVYLAVPIPPPDDHSCRTAARG</sequence>
<protein>
    <submittedName>
        <fullName evidence="1">Uncharacterized protein</fullName>
    </submittedName>
</protein>
<accession>A0A8G1A0C4</accession>
<proteinExistence type="predicted"/>
<dbReference type="AlphaFoldDB" id="A0A8G1A0C4"/>